<dbReference type="OrthoDB" id="5395343at2759"/>
<protein>
    <submittedName>
        <fullName evidence="3">Podospora anserina S mat+ genomic DNA chromosome 1, supercontig 2</fullName>
    </submittedName>
</protein>
<evidence type="ECO:0000313" key="3">
    <source>
        <dbReference type="EMBL" id="CAP69551.1"/>
    </source>
</evidence>
<dbReference type="PANTHER" id="PTHR28067:SF1">
    <property type="entry name" value="DNA REPLICATION REGULATOR SLD3"/>
    <property type="match status" value="1"/>
</dbReference>
<reference evidence="5" key="3">
    <citation type="journal article" date="2014" name="Genetics">
        <title>Maintaining two mating types: Structure of the mating type locus and its role in heterokaryosis in Podospora anserina.</title>
        <authorList>
            <person name="Grognet P."/>
            <person name="Bidard F."/>
            <person name="Kuchly C."/>
            <person name="Tong L.C.H."/>
            <person name="Coppin E."/>
            <person name="Benkhali J.A."/>
            <person name="Couloux A."/>
            <person name="Wincker P."/>
            <person name="Debuchy R."/>
            <person name="Silar P."/>
        </authorList>
    </citation>
    <scope>GENOME REANNOTATION</scope>
    <source>
        <strain evidence="5">S / ATCC MYA-4624 / DSM 980 / FGSC 10383</strain>
    </source>
</reference>
<dbReference type="RefSeq" id="XP_001908878.1">
    <property type="nucleotide sequence ID" value="XM_001908843.1"/>
</dbReference>
<feature type="compositionally biased region" description="Basic residues" evidence="1">
    <location>
        <begin position="316"/>
        <end position="327"/>
    </location>
</feature>
<evidence type="ECO:0000259" key="2">
    <source>
        <dbReference type="Pfam" id="PF08639"/>
    </source>
</evidence>
<dbReference type="Proteomes" id="UP000001197">
    <property type="component" value="Chromosome 1"/>
</dbReference>
<dbReference type="AlphaFoldDB" id="B2AYS7"/>
<feature type="compositionally biased region" description="Low complexity" evidence="1">
    <location>
        <begin position="214"/>
        <end position="223"/>
    </location>
</feature>
<feature type="compositionally biased region" description="Basic and acidic residues" evidence="1">
    <location>
        <begin position="539"/>
        <end position="565"/>
    </location>
</feature>
<organism evidence="3">
    <name type="scientific">Podospora anserina (strain S / ATCC MYA-4624 / DSM 980 / FGSC 10383)</name>
    <name type="common">Pleurage anserina</name>
    <dbReference type="NCBI Taxonomy" id="515849"/>
    <lineage>
        <taxon>Eukaryota</taxon>
        <taxon>Fungi</taxon>
        <taxon>Dikarya</taxon>
        <taxon>Ascomycota</taxon>
        <taxon>Pezizomycotina</taxon>
        <taxon>Sordariomycetes</taxon>
        <taxon>Sordariomycetidae</taxon>
        <taxon>Sordariales</taxon>
        <taxon>Podosporaceae</taxon>
        <taxon>Podospora</taxon>
        <taxon>Podospora anserina</taxon>
    </lineage>
</organism>
<dbReference type="PANTHER" id="PTHR28067">
    <property type="entry name" value="DNA REPLICATION REGULATOR SLD3"/>
    <property type="match status" value="1"/>
</dbReference>
<accession>B2AYS7</accession>
<dbReference type="KEGG" id="pan:PODANSg5913"/>
<feature type="region of interest" description="Disordered" evidence="1">
    <location>
        <begin position="508"/>
        <end position="565"/>
    </location>
</feature>
<evidence type="ECO:0000313" key="4">
    <source>
        <dbReference type="EMBL" id="CDP23568.1"/>
    </source>
</evidence>
<dbReference type="InterPro" id="IPR042511">
    <property type="entry name" value="Sld3"/>
</dbReference>
<reference evidence="3" key="2">
    <citation type="submission" date="2008-07" db="EMBL/GenBank/DDBJ databases">
        <authorList>
            <person name="Genoscope - CEA"/>
        </authorList>
    </citation>
    <scope>NUCLEOTIDE SEQUENCE</scope>
    <source>
        <strain evidence="3">S mat+</strain>
    </source>
</reference>
<feature type="compositionally biased region" description="Polar residues" evidence="1">
    <location>
        <begin position="142"/>
        <end position="161"/>
    </location>
</feature>
<dbReference type="EMBL" id="CU633901">
    <property type="protein sequence ID" value="CAP69551.1"/>
    <property type="molecule type" value="Genomic_DNA"/>
</dbReference>
<dbReference type="Gene3D" id="1.20.58.2130">
    <property type="match status" value="1"/>
</dbReference>
<name>B2AYS7_PODAN</name>
<dbReference type="GO" id="GO:0006270">
    <property type="term" value="P:DNA replication initiation"/>
    <property type="evidence" value="ECO:0007669"/>
    <property type="project" value="InterPro"/>
</dbReference>
<dbReference type="InterPro" id="IPR013948">
    <property type="entry name" value="DNA_replication_reg_Sld3_C"/>
</dbReference>
<dbReference type="GO" id="GO:0031261">
    <property type="term" value="C:DNA replication preinitiation complex"/>
    <property type="evidence" value="ECO:0007669"/>
    <property type="project" value="TreeGrafter"/>
</dbReference>
<reference evidence="4" key="4">
    <citation type="submission" date="2015-04" db="EMBL/GenBank/DDBJ databases">
        <title>Maintaining two mating types: Structure of the mating type locus and its role in heterokaryosis in Podospora anserina.</title>
        <authorList>
            <person name="Grognet P."/>
            <person name="Bidard F."/>
            <person name="Kuchly C."/>
            <person name="Chan Ho Tong L."/>
            <person name="Coppin E."/>
            <person name="Ait Benkhali J."/>
            <person name="Couloux A."/>
            <person name="Wincker P."/>
            <person name="Debuchy R."/>
            <person name="Silar P."/>
        </authorList>
    </citation>
    <scope>NUCLEOTIDE SEQUENCE</scope>
</reference>
<dbReference type="HOGENOM" id="CLU_006240_2_0_1"/>
<proteinExistence type="predicted"/>
<feature type="region of interest" description="Disordered" evidence="1">
    <location>
        <begin position="407"/>
        <end position="429"/>
    </location>
</feature>
<dbReference type="STRING" id="515849.B2AYS7"/>
<keyword evidence="5" id="KW-1185">Reference proteome</keyword>
<sequence length="878" mass="96748">MLHPLMMLPRESLPLSALDLVKPHGELSSTRLFESKIKILDLEGRLGHSVLIARSEITKMVYAVESESPGLYVLCKLGSWVDVGELSHDATVVCKERLKGPKQVKVEDPAGAPFITPQMYKENKRRKLAIEELQAATRRRSGTLTDMDSHSQISALPNSRPASRGIVESRPASRGVGTQIVQPPEEILADSLTLLSSTRDSTQAPLPVSDTGCQAEPQSQPQEQEQDKPTAEGIMDNIRTQYQEALYHSKVRILVSDLLVCQYAHWPRDRWHISQRAHCPGLIMTTILVDKKYRETIPAIIEKMKTCLEDSDNAQTKRKKRKVKKPKMGKDGLYPSEVDHVKRWWTSHLPIAVGNEEEEAKTVSQTEARYHVSCLRRRETQLQMILIMEILALEPLIRPKDPVGDYLLPGESRAPSREASQEPTAKKRNKHNLPVLLDVHADRLCIWQSVTLDEVKALAESQAPKEGARPERIDSDPLKDFCVEIILPFFAARLPELCDSINRKLGGPVAQSPPKKEFVKPAAVSKAKPGALAKRPAALKKDSDRSLQRALSNERMRRSVSREPSKAIALMRSASATAIPGLKREGSEPLLMGMVPRQDKSLKEKPTNVFPRGEDLRARKKAQVDAELKDAISALKKPNRALAVKEFADAVDKRASAGVNQVKKVKKPRTPSIVKATPANGRFKDVLAGDNARGQTSLSFEAIPPSSASMIPASTLPRKFTNALAPPPSSTPIRINATPARKPAAVSTFHTLRAIQETPGPILASSPIMARKAAPAPTQGQRASTQFLSIPQEAIDHFLSSPGLPALFETPVNPKFHKTATAINDSPIRSKLFTLAPAQQKQKEKEAPPPGTLGQTVLTKETASIYAQLGWDDDDDII</sequence>
<feature type="domain" description="DNA replication regulator Sld3 C-terminal" evidence="2">
    <location>
        <begin position="281"/>
        <end position="741"/>
    </location>
</feature>
<reference evidence="3 5" key="1">
    <citation type="journal article" date="2008" name="Genome Biol.">
        <title>The genome sequence of the model ascomycete fungus Podospora anserina.</title>
        <authorList>
            <person name="Espagne E."/>
            <person name="Lespinet O."/>
            <person name="Malagnac F."/>
            <person name="Da Silva C."/>
            <person name="Jaillon O."/>
            <person name="Porcel B.M."/>
            <person name="Couloux A."/>
            <person name="Aury J.-M."/>
            <person name="Segurens B."/>
            <person name="Poulain J."/>
            <person name="Anthouard V."/>
            <person name="Grossetete S."/>
            <person name="Khalili H."/>
            <person name="Coppin E."/>
            <person name="Dequard-Chablat M."/>
            <person name="Picard M."/>
            <person name="Contamine V."/>
            <person name="Arnaise S."/>
            <person name="Bourdais A."/>
            <person name="Berteaux-Lecellier V."/>
            <person name="Gautheret D."/>
            <person name="de Vries R.P."/>
            <person name="Battaglia E."/>
            <person name="Coutinho P.M."/>
            <person name="Danchin E.G.J."/>
            <person name="Henrissat B."/>
            <person name="El Khoury R."/>
            <person name="Sainsard-Chanet A."/>
            <person name="Boivin A."/>
            <person name="Pinan-Lucarre B."/>
            <person name="Sellem C.H."/>
            <person name="Debuchy R."/>
            <person name="Wincker P."/>
            <person name="Weissenbach J."/>
            <person name="Silar P."/>
        </authorList>
    </citation>
    <scope>NUCLEOTIDE SEQUENCE [LARGE SCALE GENOMIC DNA]</scope>
    <source>
        <strain evidence="5">S / ATCC MYA-4624 / DSM 980 / FGSC 10383</strain>
        <strain evidence="3">S mat+</strain>
    </source>
</reference>
<feature type="region of interest" description="Disordered" evidence="1">
    <location>
        <begin position="312"/>
        <end position="332"/>
    </location>
</feature>
<gene>
    <name evidence="3" type="ORF">PODANS_1_12090</name>
</gene>
<dbReference type="EMBL" id="FO904936">
    <property type="protein sequence ID" value="CDP23568.1"/>
    <property type="molecule type" value="Genomic_DNA"/>
</dbReference>
<dbReference type="GeneID" id="6192953"/>
<feature type="region of interest" description="Disordered" evidence="1">
    <location>
        <begin position="199"/>
        <end position="229"/>
    </location>
</feature>
<evidence type="ECO:0000313" key="5">
    <source>
        <dbReference type="Proteomes" id="UP000001197"/>
    </source>
</evidence>
<dbReference type="VEuPathDB" id="FungiDB:PODANS_1_12090"/>
<feature type="region of interest" description="Disordered" evidence="1">
    <location>
        <begin position="599"/>
        <end position="620"/>
    </location>
</feature>
<evidence type="ECO:0000256" key="1">
    <source>
        <dbReference type="SAM" id="MobiDB-lite"/>
    </source>
</evidence>
<dbReference type="Pfam" id="PF08639">
    <property type="entry name" value="Sld3_STD"/>
    <property type="match status" value="1"/>
</dbReference>
<feature type="region of interest" description="Disordered" evidence="1">
    <location>
        <begin position="137"/>
        <end position="182"/>
    </location>
</feature>
<dbReference type="eggNOG" id="ENOG502S01X">
    <property type="taxonomic scope" value="Eukaryota"/>
</dbReference>